<evidence type="ECO:0000256" key="1">
    <source>
        <dbReference type="ARBA" id="ARBA00004651"/>
    </source>
</evidence>
<evidence type="ECO:0000256" key="6">
    <source>
        <dbReference type="SAM" id="MobiDB-lite"/>
    </source>
</evidence>
<dbReference type="GO" id="GO:0022857">
    <property type="term" value="F:transmembrane transporter activity"/>
    <property type="evidence" value="ECO:0007669"/>
    <property type="project" value="TreeGrafter"/>
</dbReference>
<dbReference type="PATRIC" id="fig|903983.4.peg.1803"/>
<evidence type="ECO:0000313" key="11">
    <source>
        <dbReference type="Proteomes" id="UP000094764"/>
    </source>
</evidence>
<dbReference type="PANTHER" id="PTHR30572">
    <property type="entry name" value="MEMBRANE COMPONENT OF TRANSPORTER-RELATED"/>
    <property type="match status" value="1"/>
</dbReference>
<evidence type="ECO:0000256" key="3">
    <source>
        <dbReference type="ARBA" id="ARBA00022692"/>
    </source>
</evidence>
<keyword evidence="4 7" id="KW-1133">Transmembrane helix</keyword>
<keyword evidence="5 7" id="KW-0472">Membrane</keyword>
<dbReference type="Pfam" id="PF12704">
    <property type="entry name" value="MacB_PCD"/>
    <property type="match status" value="1"/>
</dbReference>
<keyword evidence="2" id="KW-1003">Cell membrane</keyword>
<dbReference type="EMBL" id="MIKB01000001">
    <property type="protein sequence ID" value="OEG19570.1"/>
    <property type="molecule type" value="Genomic_DNA"/>
</dbReference>
<feature type="transmembrane region" description="Helical" evidence="7">
    <location>
        <begin position="351"/>
        <end position="374"/>
    </location>
</feature>
<dbReference type="InterPro" id="IPR025857">
    <property type="entry name" value="MacB_PCD"/>
</dbReference>
<keyword evidence="11" id="KW-1185">Reference proteome</keyword>
<feature type="transmembrane region" description="Helical" evidence="7">
    <location>
        <begin position="310"/>
        <end position="331"/>
    </location>
</feature>
<organism evidence="10 11">
    <name type="scientific">Enterococcus quebecensis</name>
    <dbReference type="NCBI Taxonomy" id="903983"/>
    <lineage>
        <taxon>Bacteria</taxon>
        <taxon>Bacillati</taxon>
        <taxon>Bacillota</taxon>
        <taxon>Bacilli</taxon>
        <taxon>Lactobacillales</taxon>
        <taxon>Enterococcaceae</taxon>
        <taxon>Enterococcus</taxon>
    </lineage>
</organism>
<dbReference type="Proteomes" id="UP000094764">
    <property type="component" value="Unassembled WGS sequence"/>
</dbReference>
<dbReference type="InterPro" id="IPR003838">
    <property type="entry name" value="ABC3_permease_C"/>
</dbReference>
<evidence type="ECO:0000256" key="5">
    <source>
        <dbReference type="ARBA" id="ARBA00023136"/>
    </source>
</evidence>
<name>A0A1E5H4G2_9ENTE</name>
<dbReference type="STRING" id="903983.BCR23_02445"/>
<dbReference type="Pfam" id="PF02687">
    <property type="entry name" value="FtsX"/>
    <property type="match status" value="1"/>
</dbReference>
<dbReference type="AlphaFoldDB" id="A0A1E5H4G2"/>
<feature type="compositionally biased region" description="Polar residues" evidence="6">
    <location>
        <begin position="119"/>
        <end position="128"/>
    </location>
</feature>
<dbReference type="RefSeq" id="WP_069633908.1">
    <property type="nucleotide sequence ID" value="NZ_JXKZ01000003.1"/>
</dbReference>
<protein>
    <submittedName>
        <fullName evidence="10">Uncharacterized protein</fullName>
    </submittedName>
</protein>
<dbReference type="InterPro" id="IPR050250">
    <property type="entry name" value="Macrolide_Exporter_MacB"/>
</dbReference>
<gene>
    <name evidence="10" type="ORF">BCR23_02445</name>
</gene>
<evidence type="ECO:0000256" key="4">
    <source>
        <dbReference type="ARBA" id="ARBA00022989"/>
    </source>
</evidence>
<comment type="subcellular location">
    <subcellularLocation>
        <location evidence="1">Cell membrane</location>
        <topology evidence="1">Multi-pass membrane protein</topology>
    </subcellularLocation>
</comment>
<accession>A0A1E5H4G2</accession>
<evidence type="ECO:0000256" key="7">
    <source>
        <dbReference type="SAM" id="Phobius"/>
    </source>
</evidence>
<feature type="domain" description="ABC3 transporter permease C-terminal" evidence="8">
    <location>
        <begin position="311"/>
        <end position="453"/>
    </location>
</feature>
<feature type="transmembrane region" description="Helical" evidence="7">
    <location>
        <begin position="425"/>
        <end position="449"/>
    </location>
</feature>
<evidence type="ECO:0000259" key="9">
    <source>
        <dbReference type="Pfam" id="PF12704"/>
    </source>
</evidence>
<comment type="caution">
    <text evidence="10">The sequence shown here is derived from an EMBL/GenBank/DDBJ whole genome shotgun (WGS) entry which is preliminary data.</text>
</comment>
<dbReference type="PANTHER" id="PTHR30572:SF9">
    <property type="entry name" value="ABC TRANSPORTER PERMEASE PROTEIN"/>
    <property type="match status" value="1"/>
</dbReference>
<dbReference type="GO" id="GO:0005886">
    <property type="term" value="C:plasma membrane"/>
    <property type="evidence" value="ECO:0007669"/>
    <property type="project" value="UniProtKB-SubCell"/>
</dbReference>
<evidence type="ECO:0000256" key="2">
    <source>
        <dbReference type="ARBA" id="ARBA00022475"/>
    </source>
</evidence>
<dbReference type="OrthoDB" id="9812886at2"/>
<sequence>MSFFKRSLISIWQRKGRTTLFLGLFLIVFLLILSGFAIQQSAEKSKVEARKQLGAEVRLKRDNDKIREALFSGRSSMKPLSRETVDEIGNLPQVKSVTMRGESAAAKSNLKSVEPKASGENNALNSNIPKMDSGQEVPAFKLIGTNDLLKTTDFKNHDAKLIEGEAITDKTSANSAVVEETFAKNNQLKLGDTFKIRGFSLDGVDKEQEYKVIGIYKSDKEVSAIEQMYEMAQPENQIYVDIDTFLKTSKQANIEDVTFYLKDPLQVDDFVSDAENKMPTEDNFFKLDAYTEQYEQMIGPLEKMATFSSIMIKVIVVAGGLILTFLSLLSIRDRKKEVGILLSLGETKVKVILQLIVEILLIGLLSFGLSLAIVQTSGETISNMMLSKQVENADPIVQQEDEYGREETKKVEPVDKMALQVNTTVISQAAGLGFLLIIITTLVPSIMIARTDPKDLFAQKE</sequence>
<reference evidence="11" key="1">
    <citation type="submission" date="2016-09" db="EMBL/GenBank/DDBJ databases">
        <authorList>
            <person name="Gulvik C.A."/>
        </authorList>
    </citation>
    <scope>NUCLEOTIDE SEQUENCE [LARGE SCALE GENOMIC DNA]</scope>
    <source>
        <strain evidence="11">LMG 26306</strain>
    </source>
</reference>
<evidence type="ECO:0000259" key="8">
    <source>
        <dbReference type="Pfam" id="PF02687"/>
    </source>
</evidence>
<feature type="domain" description="MacB-like periplasmic core" evidence="9">
    <location>
        <begin position="75"/>
        <end position="275"/>
    </location>
</feature>
<keyword evidence="3 7" id="KW-0812">Transmembrane</keyword>
<evidence type="ECO:0000313" key="10">
    <source>
        <dbReference type="EMBL" id="OEG19570.1"/>
    </source>
</evidence>
<proteinExistence type="predicted"/>
<feature type="region of interest" description="Disordered" evidence="6">
    <location>
        <begin position="112"/>
        <end position="131"/>
    </location>
</feature>